<gene>
    <name evidence="2" type="ORF">SMD44_07026</name>
</gene>
<dbReference type="EMBL" id="CP021748">
    <property type="protein sequence ID" value="ARX87545.1"/>
    <property type="molecule type" value="Genomic_DNA"/>
</dbReference>
<name>A0A1Z1WM76_9ACTN</name>
<reference evidence="2 3" key="1">
    <citation type="submission" date="2017-05" db="EMBL/GenBank/DDBJ databases">
        <title>Streptomyces alboflavus Genome sequencing and assembly.</title>
        <authorList>
            <person name="Wang Y."/>
            <person name="Du B."/>
            <person name="Ding Y."/>
            <person name="Liu H."/>
            <person name="Hou Q."/>
            <person name="Liu K."/>
            <person name="Wang C."/>
            <person name="Yao L."/>
        </authorList>
    </citation>
    <scope>NUCLEOTIDE SEQUENCE [LARGE SCALE GENOMIC DNA]</scope>
    <source>
        <strain evidence="2 3">MDJK44</strain>
    </source>
</reference>
<proteinExistence type="predicted"/>
<dbReference type="InterPro" id="IPR035959">
    <property type="entry name" value="RutC-like_sf"/>
</dbReference>
<evidence type="ECO:0000313" key="3">
    <source>
        <dbReference type="Proteomes" id="UP000195880"/>
    </source>
</evidence>
<evidence type="ECO:0000256" key="1">
    <source>
        <dbReference type="SAM" id="MobiDB-lite"/>
    </source>
</evidence>
<dbReference type="AlphaFoldDB" id="A0A1Z1WM76"/>
<feature type="region of interest" description="Disordered" evidence="1">
    <location>
        <begin position="51"/>
        <end position="77"/>
    </location>
</feature>
<dbReference type="KEGG" id="salf:SMD44_07026"/>
<accession>A0A1Z1WM76</accession>
<protein>
    <submittedName>
        <fullName evidence="2">Endoribonuclease L-PSP</fullName>
    </submittedName>
</protein>
<keyword evidence="3" id="KW-1185">Reference proteome</keyword>
<sequence>MVTMSRLTHISAPAGVAPATAYTHVVSGTGRLVAVSGQLALDEEGKLVGAGTRRRRPVRSSRTCGAVWRPRAPTSTT</sequence>
<organism evidence="2 3">
    <name type="scientific">Streptomyces alboflavus</name>
    <dbReference type="NCBI Taxonomy" id="67267"/>
    <lineage>
        <taxon>Bacteria</taxon>
        <taxon>Bacillati</taxon>
        <taxon>Actinomycetota</taxon>
        <taxon>Actinomycetes</taxon>
        <taxon>Kitasatosporales</taxon>
        <taxon>Streptomycetaceae</taxon>
        <taxon>Streptomyces</taxon>
    </lineage>
</organism>
<dbReference type="Proteomes" id="UP000195880">
    <property type="component" value="Chromosome"/>
</dbReference>
<dbReference type="Gene3D" id="3.30.1330.40">
    <property type="entry name" value="RutC-like"/>
    <property type="match status" value="1"/>
</dbReference>
<evidence type="ECO:0000313" key="2">
    <source>
        <dbReference type="EMBL" id="ARX87545.1"/>
    </source>
</evidence>